<gene>
    <name evidence="3" type="ORF">BCV70DRAFT_158322</name>
</gene>
<dbReference type="SMART" id="SM00028">
    <property type="entry name" value="TPR"/>
    <property type="match status" value="3"/>
</dbReference>
<dbReference type="SUPFAM" id="SSF48452">
    <property type="entry name" value="TPR-like"/>
    <property type="match status" value="1"/>
</dbReference>
<dbReference type="EMBL" id="KZ819190">
    <property type="protein sequence ID" value="PWZ01570.1"/>
    <property type="molecule type" value="Genomic_DNA"/>
</dbReference>
<proteinExistence type="predicted"/>
<sequence length="193" mass="21410">MAVLTDLSQDASDKAAESSLDLSVDERIRRAEAFKDSGNQAFQRGEDQSALRNWHHALLYSAGINSFASLYGSKSTEEQNIHAAEVTTAVYNNLAACYAKQQRWDRAVHATTKALALSPKNVKALYRRARSYLELGRTTLAAKDVDLALDLRPDDPAVRALGERLVEAFDREERARRSDQPDTVQAAAQEDTE</sequence>
<dbReference type="STRING" id="1882483.A0A317XUN7"/>
<evidence type="ECO:0000256" key="1">
    <source>
        <dbReference type="PROSITE-ProRule" id="PRU00339"/>
    </source>
</evidence>
<dbReference type="InterPro" id="IPR011990">
    <property type="entry name" value="TPR-like_helical_dom_sf"/>
</dbReference>
<evidence type="ECO:0000313" key="3">
    <source>
        <dbReference type="EMBL" id="PWZ01570.1"/>
    </source>
</evidence>
<dbReference type="PROSITE" id="PS50005">
    <property type="entry name" value="TPR"/>
    <property type="match status" value="2"/>
</dbReference>
<dbReference type="OrthoDB" id="433738at2759"/>
<dbReference type="AlphaFoldDB" id="A0A317XUN7"/>
<dbReference type="PANTHER" id="PTHR46512">
    <property type="entry name" value="PEPTIDYLPROLYL ISOMERASE"/>
    <property type="match status" value="1"/>
</dbReference>
<dbReference type="Pfam" id="PF13371">
    <property type="entry name" value="TPR_9"/>
    <property type="match status" value="1"/>
</dbReference>
<feature type="repeat" description="TPR" evidence="1">
    <location>
        <begin position="88"/>
        <end position="121"/>
    </location>
</feature>
<reference evidence="3 4" key="1">
    <citation type="journal article" date="2018" name="Mol. Biol. Evol.">
        <title>Broad Genomic Sampling Reveals a Smut Pathogenic Ancestry of the Fungal Clade Ustilaginomycotina.</title>
        <authorList>
            <person name="Kijpornyongpan T."/>
            <person name="Mondo S.J."/>
            <person name="Barry K."/>
            <person name="Sandor L."/>
            <person name="Lee J."/>
            <person name="Lipzen A."/>
            <person name="Pangilinan J."/>
            <person name="LaButti K."/>
            <person name="Hainaut M."/>
            <person name="Henrissat B."/>
            <person name="Grigoriev I.V."/>
            <person name="Spatafora J.W."/>
            <person name="Aime M.C."/>
        </authorList>
    </citation>
    <scope>NUCLEOTIDE SEQUENCE [LARGE SCALE GENOMIC DNA]</scope>
    <source>
        <strain evidence="3 4">MCA 3645</strain>
    </source>
</reference>
<dbReference type="Proteomes" id="UP000246740">
    <property type="component" value="Unassembled WGS sequence"/>
</dbReference>
<evidence type="ECO:0000313" key="4">
    <source>
        <dbReference type="Proteomes" id="UP000246740"/>
    </source>
</evidence>
<protein>
    <submittedName>
        <fullName evidence="3">TPR-like protein</fullName>
    </submittedName>
</protein>
<accession>A0A317XUN7</accession>
<evidence type="ECO:0000256" key="2">
    <source>
        <dbReference type="SAM" id="MobiDB-lite"/>
    </source>
</evidence>
<feature type="repeat" description="TPR" evidence="1">
    <location>
        <begin position="122"/>
        <end position="155"/>
    </location>
</feature>
<dbReference type="InParanoid" id="A0A317XUN7"/>
<keyword evidence="4" id="KW-1185">Reference proteome</keyword>
<dbReference type="InterPro" id="IPR050754">
    <property type="entry name" value="FKBP4/5/8-like"/>
</dbReference>
<feature type="region of interest" description="Disordered" evidence="2">
    <location>
        <begin position="172"/>
        <end position="193"/>
    </location>
</feature>
<keyword evidence="1" id="KW-0802">TPR repeat</keyword>
<dbReference type="Gene3D" id="1.25.40.10">
    <property type="entry name" value="Tetratricopeptide repeat domain"/>
    <property type="match status" value="1"/>
</dbReference>
<organism evidence="3 4">
    <name type="scientific">Testicularia cyperi</name>
    <dbReference type="NCBI Taxonomy" id="1882483"/>
    <lineage>
        <taxon>Eukaryota</taxon>
        <taxon>Fungi</taxon>
        <taxon>Dikarya</taxon>
        <taxon>Basidiomycota</taxon>
        <taxon>Ustilaginomycotina</taxon>
        <taxon>Ustilaginomycetes</taxon>
        <taxon>Ustilaginales</taxon>
        <taxon>Anthracoideaceae</taxon>
        <taxon>Testicularia</taxon>
    </lineage>
</organism>
<dbReference type="InterPro" id="IPR019734">
    <property type="entry name" value="TPR_rpt"/>
</dbReference>
<name>A0A317XUN7_9BASI</name>